<dbReference type="EMBL" id="OZ023715">
    <property type="protein sequence ID" value="CAK9863706.1"/>
    <property type="molecule type" value="Genomic_DNA"/>
</dbReference>
<sequence length="95" mass="10753">MYVAHKEQFREYVQKKNRYNADDVVPFMGEHQNSGGEGGWTKELEQAGWSYQLAINKFCAQDNPAFTIAAFASSVVKSVSLTLTKLEDRITFRSA</sequence>
<gene>
    <name evidence="1" type="ORF">CSSPJE1EN2_LOCUS6701</name>
</gene>
<accession>A0ABP1AME8</accession>
<proteinExistence type="predicted"/>
<evidence type="ECO:0000313" key="1">
    <source>
        <dbReference type="EMBL" id="CAK9863706.1"/>
    </source>
</evidence>
<protein>
    <submittedName>
        <fullName evidence="1">Uncharacterized protein</fullName>
    </submittedName>
</protein>
<dbReference type="Proteomes" id="UP001497522">
    <property type="component" value="Chromosome 14"/>
</dbReference>
<evidence type="ECO:0000313" key="2">
    <source>
        <dbReference type="Proteomes" id="UP001497522"/>
    </source>
</evidence>
<name>A0ABP1AME8_9BRYO</name>
<organism evidence="1 2">
    <name type="scientific">Sphagnum jensenii</name>
    <dbReference type="NCBI Taxonomy" id="128206"/>
    <lineage>
        <taxon>Eukaryota</taxon>
        <taxon>Viridiplantae</taxon>
        <taxon>Streptophyta</taxon>
        <taxon>Embryophyta</taxon>
        <taxon>Bryophyta</taxon>
        <taxon>Sphagnophytina</taxon>
        <taxon>Sphagnopsida</taxon>
        <taxon>Sphagnales</taxon>
        <taxon>Sphagnaceae</taxon>
        <taxon>Sphagnum</taxon>
    </lineage>
</organism>
<reference evidence="1" key="1">
    <citation type="submission" date="2024-03" db="EMBL/GenBank/DDBJ databases">
        <authorList>
            <consortium name="ELIXIR-Norway"/>
            <consortium name="Elixir Norway"/>
        </authorList>
    </citation>
    <scope>NUCLEOTIDE SEQUENCE</scope>
</reference>
<keyword evidence="2" id="KW-1185">Reference proteome</keyword>